<evidence type="ECO:0000313" key="4">
    <source>
        <dbReference type="EMBL" id="MCH7323991.1"/>
    </source>
</evidence>
<accession>A0ABS9UI14</accession>
<dbReference type="Proteomes" id="UP001316087">
    <property type="component" value="Unassembled WGS sequence"/>
</dbReference>
<evidence type="ECO:0000313" key="5">
    <source>
        <dbReference type="Proteomes" id="UP001316087"/>
    </source>
</evidence>
<keyword evidence="2" id="KW-0812">Transmembrane</keyword>
<feature type="transmembrane region" description="Helical" evidence="2">
    <location>
        <begin position="161"/>
        <end position="183"/>
    </location>
</feature>
<feature type="region of interest" description="Disordered" evidence="1">
    <location>
        <begin position="557"/>
        <end position="581"/>
    </location>
</feature>
<evidence type="ECO:0000259" key="3">
    <source>
        <dbReference type="SMART" id="SM00460"/>
    </source>
</evidence>
<dbReference type="PANTHER" id="PTHR42736:SF1">
    <property type="entry name" value="PROTEIN-GLUTAMINE GAMMA-GLUTAMYLTRANSFERASE"/>
    <property type="match status" value="1"/>
</dbReference>
<dbReference type="InterPro" id="IPR038765">
    <property type="entry name" value="Papain-like_cys_pep_sf"/>
</dbReference>
<reference evidence="4 5" key="1">
    <citation type="submission" date="2022-03" db="EMBL/GenBank/DDBJ databases">
        <authorList>
            <person name="Jo J.-H."/>
            <person name="Im W.-T."/>
        </authorList>
    </citation>
    <scope>NUCLEOTIDE SEQUENCE [LARGE SCALE GENOMIC DNA]</scope>
    <source>
        <strain evidence="4 5">MA9</strain>
    </source>
</reference>
<feature type="domain" description="Transglutaminase-like" evidence="3">
    <location>
        <begin position="465"/>
        <end position="539"/>
    </location>
</feature>
<dbReference type="Pfam" id="PF01841">
    <property type="entry name" value="Transglut_core"/>
    <property type="match status" value="1"/>
</dbReference>
<feature type="transmembrane region" description="Helical" evidence="2">
    <location>
        <begin position="12"/>
        <end position="31"/>
    </location>
</feature>
<gene>
    <name evidence="4" type="ORF">LZ480_19185</name>
</gene>
<name>A0ABS9UI14_9BACL</name>
<dbReference type="EMBL" id="JAKZFC010000014">
    <property type="protein sequence ID" value="MCH7323991.1"/>
    <property type="molecule type" value="Genomic_DNA"/>
</dbReference>
<dbReference type="RefSeq" id="WP_241371151.1">
    <property type="nucleotide sequence ID" value="NZ_JAKZFC010000014.1"/>
</dbReference>
<dbReference type="Gene3D" id="3.10.620.30">
    <property type="match status" value="1"/>
</dbReference>
<dbReference type="SMART" id="SM00460">
    <property type="entry name" value="TGc"/>
    <property type="match status" value="1"/>
</dbReference>
<organism evidence="4 5">
    <name type="scientific">Solibacillus palustris</name>
    <dbReference type="NCBI Taxonomy" id="2908203"/>
    <lineage>
        <taxon>Bacteria</taxon>
        <taxon>Bacillati</taxon>
        <taxon>Bacillota</taxon>
        <taxon>Bacilli</taxon>
        <taxon>Bacillales</taxon>
        <taxon>Caryophanaceae</taxon>
        <taxon>Solibacillus</taxon>
    </lineage>
</organism>
<feature type="transmembrane region" description="Helical" evidence="2">
    <location>
        <begin position="111"/>
        <end position="130"/>
    </location>
</feature>
<feature type="transmembrane region" description="Helical" evidence="2">
    <location>
        <begin position="37"/>
        <end position="59"/>
    </location>
</feature>
<feature type="transmembrane region" description="Helical" evidence="2">
    <location>
        <begin position="595"/>
        <end position="612"/>
    </location>
</feature>
<comment type="caution">
    <text evidence="4">The sequence shown here is derived from an EMBL/GenBank/DDBJ whole genome shotgun (WGS) entry which is preliminary data.</text>
</comment>
<dbReference type="InterPro" id="IPR002931">
    <property type="entry name" value="Transglutaminase-like"/>
</dbReference>
<keyword evidence="2" id="KW-0472">Membrane</keyword>
<feature type="transmembrane region" description="Helical" evidence="2">
    <location>
        <begin position="66"/>
        <end position="88"/>
    </location>
</feature>
<feature type="transmembrane region" description="Helical" evidence="2">
    <location>
        <begin position="137"/>
        <end position="155"/>
    </location>
</feature>
<dbReference type="PANTHER" id="PTHR42736">
    <property type="entry name" value="PROTEIN-GLUTAMINE GAMMA-GLUTAMYLTRANSFERASE"/>
    <property type="match status" value="1"/>
</dbReference>
<dbReference type="SUPFAM" id="SSF54001">
    <property type="entry name" value="Cysteine proteinases"/>
    <property type="match status" value="1"/>
</dbReference>
<protein>
    <submittedName>
        <fullName evidence="4">Transglutaminase domain-containing protein</fullName>
    </submittedName>
</protein>
<feature type="transmembrane region" description="Helical" evidence="2">
    <location>
        <begin position="195"/>
        <end position="216"/>
    </location>
</feature>
<proteinExistence type="predicted"/>
<evidence type="ECO:0000256" key="1">
    <source>
        <dbReference type="SAM" id="MobiDB-lite"/>
    </source>
</evidence>
<keyword evidence="2" id="KW-1133">Transmembrane helix</keyword>
<sequence>MKRSTSEKIELAVFYIIILLILREWLMPIVQLTNTGYFTQFLLFMAICLTIGVFSLPIILSWSLKILYITWFIVSVYNRGELTTMQFLSNELRYNIDVLITGDWVLVSDPFRTSLFFILIWMLIYLIQHWVSVRHTVYYFLVLTVFFIGTLDTFTEYDGTVAIIKVMILGLVLTSLLFIKRIMHSANMQKDWGSYLLFATPIILFVTIAGLAATFLPKAEPQWPDPVPYIKGMVGLGDSSSSGSVATVGYGDNDESLGGPFVGDDTVVYEIETPIRQYWRVETKDFYTSKGWLHTSEQDFTEYVRFSEPINFSITPGNVEPQLVQVNTVGDYNFLLQAYGTTTYQTDEVADYLAFNYANEKMQLTLDDEIVKPTNYEITFQQPEYNYTALKETVSSTESDQRYLQLPEQLPRRVIDLAHEITGGYESVYDKARAIEDYFARSGFKYETKNVSQPAKDEDYVDQFLFETMLGYCDNFSTSMVVMLRSVGIQARWVKGFASGERVASSDGMTTYRVTNNDAHSWVEAYIDGIGWMPFEPTIGFSNPMNIDYDIEIAPDEEQLPEPETPEVERPQPEEQETTAGGNKKLAIDFAKYKWVFYVLGAVLIVGAIIAWRMRGKWQPKLAVQMNRSKLNNLDQFEDVYFVLLKQLERIYLKRGTHETLQNFAIRVDRALETTKMSELTAVYEQYIYAGNSHNFDTTKVKENWEYLINRTSN</sequence>
<dbReference type="InterPro" id="IPR052901">
    <property type="entry name" value="Bact_TGase-like"/>
</dbReference>
<feature type="compositionally biased region" description="Acidic residues" evidence="1">
    <location>
        <begin position="557"/>
        <end position="566"/>
    </location>
</feature>
<evidence type="ECO:0000256" key="2">
    <source>
        <dbReference type="SAM" id="Phobius"/>
    </source>
</evidence>
<keyword evidence="5" id="KW-1185">Reference proteome</keyword>